<dbReference type="OrthoDB" id="7358474at2"/>
<dbReference type="Proteomes" id="UP000277424">
    <property type="component" value="Unassembled WGS sequence"/>
</dbReference>
<evidence type="ECO:0000256" key="1">
    <source>
        <dbReference type="SAM" id="SignalP"/>
    </source>
</evidence>
<feature type="signal peptide" evidence="1">
    <location>
        <begin position="1"/>
        <end position="26"/>
    </location>
</feature>
<sequence length="197" mass="21498">MPAFRRPHRRIALPALTVLLAAFVLAACTGPGSVRTVRGGMSDPGPFVRDHLQYAGREGPVLVEVPVGAMGLTGQQLAPRVADIISGTVFGMTTQFTADRAAVQEPNWRIIFLFNNALNLRADEVCAGETRQNAERPSMNTLAVFCHRDRMYASVSGYAQNFGGVDDPAFSAYARQLVDELFPRNSDEMLRLGGWDD</sequence>
<name>A0A420WAS0_9PROT</name>
<organism evidence="2 3">
    <name type="scientific">Oceanibaculum indicum</name>
    <dbReference type="NCBI Taxonomy" id="526216"/>
    <lineage>
        <taxon>Bacteria</taxon>
        <taxon>Pseudomonadati</taxon>
        <taxon>Pseudomonadota</taxon>
        <taxon>Alphaproteobacteria</taxon>
        <taxon>Rhodospirillales</taxon>
        <taxon>Oceanibaculaceae</taxon>
        <taxon>Oceanibaculum</taxon>
    </lineage>
</organism>
<gene>
    <name evidence="2" type="ORF">BCL74_3364</name>
</gene>
<proteinExistence type="predicted"/>
<evidence type="ECO:0000313" key="2">
    <source>
        <dbReference type="EMBL" id="RKQ68046.1"/>
    </source>
</evidence>
<reference evidence="2 3" key="1">
    <citation type="submission" date="2018-10" db="EMBL/GenBank/DDBJ databases">
        <title>Comparative analysis of microorganisms from saline springs in Andes Mountain Range, Colombia.</title>
        <authorList>
            <person name="Rubin E."/>
        </authorList>
    </citation>
    <scope>NUCLEOTIDE SEQUENCE [LARGE SCALE GENOMIC DNA]</scope>
    <source>
        <strain evidence="2 3">USBA 36</strain>
    </source>
</reference>
<protein>
    <submittedName>
        <fullName evidence="2">Uncharacterized protein</fullName>
    </submittedName>
</protein>
<feature type="chain" id="PRO_5019281624" evidence="1">
    <location>
        <begin position="27"/>
        <end position="197"/>
    </location>
</feature>
<keyword evidence="1" id="KW-0732">Signal</keyword>
<comment type="caution">
    <text evidence="2">The sequence shown here is derived from an EMBL/GenBank/DDBJ whole genome shotgun (WGS) entry which is preliminary data.</text>
</comment>
<dbReference type="RefSeq" id="WP_121221779.1">
    <property type="nucleotide sequence ID" value="NZ_RBIG01000004.1"/>
</dbReference>
<dbReference type="AlphaFoldDB" id="A0A420WAS0"/>
<accession>A0A420WAS0</accession>
<evidence type="ECO:0000313" key="3">
    <source>
        <dbReference type="Proteomes" id="UP000277424"/>
    </source>
</evidence>
<dbReference type="PROSITE" id="PS51257">
    <property type="entry name" value="PROKAR_LIPOPROTEIN"/>
    <property type="match status" value="1"/>
</dbReference>
<dbReference type="EMBL" id="RBIG01000004">
    <property type="protein sequence ID" value="RKQ68046.1"/>
    <property type="molecule type" value="Genomic_DNA"/>
</dbReference>